<dbReference type="GeneID" id="78406395"/>
<evidence type="ECO:0000313" key="6">
    <source>
        <dbReference type="EMBL" id="EEF76699.1"/>
    </source>
</evidence>
<keyword evidence="3" id="KW-0732">Signal</keyword>
<comment type="similarity">
    <text evidence="2">Belongs to the bacteroidetes fimbrillin superfamily. FimA/Mfa1 family.</text>
</comment>
<protein>
    <recommendedName>
        <fullName evidence="5">Major fimbrial subunit protein N-terminal domain-containing protein</fullName>
    </recommendedName>
</protein>
<keyword evidence="4" id="KW-0281">Fimbrium</keyword>
<proteinExistence type="inferred from homology"/>
<evidence type="ECO:0000256" key="4">
    <source>
        <dbReference type="ARBA" id="ARBA00023263"/>
    </source>
</evidence>
<reference evidence="6 7" key="1">
    <citation type="submission" date="2008-12" db="EMBL/GenBank/DDBJ databases">
        <authorList>
            <person name="Fulton L."/>
            <person name="Clifton S."/>
            <person name="Fulton B."/>
            <person name="Xu J."/>
            <person name="Minx P."/>
            <person name="Pepin K.H."/>
            <person name="Johnson M."/>
            <person name="Bhonagiri V."/>
            <person name="Nash W.E."/>
            <person name="Mardis E.R."/>
            <person name="Wilson R.K."/>
        </authorList>
    </citation>
    <scope>NUCLEOTIDE SEQUENCE [LARGE SCALE GENOMIC DNA]</scope>
    <source>
        <strain evidence="6 7">DSM 18228</strain>
    </source>
</reference>
<name>S0F8M6_9BACT</name>
<accession>S0F8M6</accession>
<dbReference type="HOGENOM" id="CLU_023164_0_0_10"/>
<sequence>MKKYNFILFVYIFCSWIFTSCSEEFEQVGEANSRALTMELSAGEQTENGVEDLNENAINNVSVFFFEDVTKPCIYLKRNLRVGDDKKLKVDLAPEVVDKTCKVYVVANYTSELSLDELKKMTLAQIQKVVISTDFKTDDAIEPFFVMHGLTENAIKITNGGDGGTVLLKRVASKIVLQPNVASSIESGGITYTPDLTKMTVELVNVAKKAVLNGGELPEGITQEFIPAINRSYGKEIDGENYVHVPLYSYPNEWANKEGATEAYLNFCIPWYYTKNGTQLSANYYYRVAIGSGKLESNKLYRITADIELLGSINPEETVKVDASYEILDWKTVDIPADINRYAYLELETNFQEMKNENRVDIGFSSSTEATAKIVEVSFPDYSVTDFYTNIVTNEEPEKPSGNPPTKPNRNDYDQWWDYWAAMDKYEKDLAKYNETVQKYEEWSKYFGNQEYTLSIYGQTLTFEHVLASDVRVPYTYIIEVTNADGLTETLTLVQYPPIYIEGESNKDDGGSNRFVYNSKTEGSISDDNRKGIGSVAHYESGSNHNPNQYTIYATVLDEASQYVIGDPRVSQPTSLSALNKYGNPSGLLNYYPTKDGDEVRNMIAPAFKIASSWGQTTSTSYSQLQKRCAAYQENGYPAGRWRIPTEAEIQFVIGLSDDGYIPELFDGDYYASSGRYYRSGSGFSNNPDKNGSHAVRCIYDVWYWGDDKIVKRNVFTWGDTDPIRPAN</sequence>
<evidence type="ECO:0000256" key="2">
    <source>
        <dbReference type="ARBA" id="ARBA00006011"/>
    </source>
</evidence>
<dbReference type="PROSITE" id="PS51257">
    <property type="entry name" value="PROKAR_LIPOPROTEIN"/>
    <property type="match status" value="1"/>
</dbReference>
<evidence type="ECO:0000256" key="3">
    <source>
        <dbReference type="ARBA" id="ARBA00022729"/>
    </source>
</evidence>
<comment type="caution">
    <text evidence="6">The sequence shown here is derived from an EMBL/GenBank/DDBJ whole genome shotgun (WGS) entry which is preliminary data.</text>
</comment>
<evidence type="ECO:0000259" key="5">
    <source>
        <dbReference type="Pfam" id="PF06321"/>
    </source>
</evidence>
<dbReference type="Gene3D" id="2.60.40.2580">
    <property type="match status" value="1"/>
</dbReference>
<dbReference type="Pfam" id="PF06321">
    <property type="entry name" value="P_gingi_FimA"/>
    <property type="match status" value="1"/>
</dbReference>
<evidence type="ECO:0000313" key="7">
    <source>
        <dbReference type="Proteomes" id="UP000014073"/>
    </source>
</evidence>
<feature type="domain" description="Major fimbrial subunit protein N-terminal" evidence="5">
    <location>
        <begin position="37"/>
        <end position="155"/>
    </location>
</feature>
<dbReference type="AlphaFoldDB" id="S0F8M6"/>
<evidence type="ECO:0000256" key="1">
    <source>
        <dbReference type="ARBA" id="ARBA00004561"/>
    </source>
</evidence>
<dbReference type="RefSeq" id="WP_008143129.1">
    <property type="nucleotide sequence ID" value="NZ_EQ973643.1"/>
</dbReference>
<comment type="subcellular location">
    <subcellularLocation>
        <location evidence="1">Fimbrium</location>
    </subcellularLocation>
</comment>
<dbReference type="InterPro" id="IPR029141">
    <property type="entry name" value="FimA_N"/>
</dbReference>
<gene>
    <name evidence="6" type="ORF">BACCOPRO_02205</name>
</gene>
<dbReference type="eggNOG" id="ENOG502Z7S7">
    <property type="taxonomic scope" value="Bacteria"/>
</dbReference>
<organism evidence="6 7">
    <name type="scientific">Phocaeicola coprophilus DSM 18228 = JCM 13818</name>
    <dbReference type="NCBI Taxonomy" id="547042"/>
    <lineage>
        <taxon>Bacteria</taxon>
        <taxon>Pseudomonadati</taxon>
        <taxon>Bacteroidota</taxon>
        <taxon>Bacteroidia</taxon>
        <taxon>Bacteroidales</taxon>
        <taxon>Bacteroidaceae</taxon>
        <taxon>Phocaeicola</taxon>
    </lineage>
</organism>
<dbReference type="GO" id="GO:0009289">
    <property type="term" value="C:pilus"/>
    <property type="evidence" value="ECO:0007669"/>
    <property type="project" value="UniProtKB-SubCell"/>
</dbReference>
<dbReference type="STRING" id="547042.BACCOPRO_02205"/>
<dbReference type="Proteomes" id="UP000014073">
    <property type="component" value="Unassembled WGS sequence"/>
</dbReference>
<dbReference type="EMBL" id="ACBW01000148">
    <property type="protein sequence ID" value="EEF76699.1"/>
    <property type="molecule type" value="Genomic_DNA"/>
</dbReference>
<keyword evidence="7" id="KW-1185">Reference proteome</keyword>